<evidence type="ECO:0000256" key="1">
    <source>
        <dbReference type="ARBA" id="ARBA00000822"/>
    </source>
</evidence>
<dbReference type="SUPFAM" id="SSF54556">
    <property type="entry name" value="Chitinase insertion domain"/>
    <property type="match status" value="1"/>
</dbReference>
<dbReference type="GO" id="GO:0005975">
    <property type="term" value="P:carbohydrate metabolic process"/>
    <property type="evidence" value="ECO:0007669"/>
    <property type="project" value="InterPro"/>
</dbReference>
<proteinExistence type="inferred from homology"/>
<dbReference type="Proteomes" id="UP000265926">
    <property type="component" value="Unassembled WGS sequence"/>
</dbReference>
<keyword evidence="5 6" id="KW-0326">Glycosidase</keyword>
<sequence>MKQSFLLILTLAVLQIFSGCNPAPKPKTEAQAANTSKDYMVVAYVAGYRNFDFSTIDVSGITHINYAFGNIRDGEAIFDTTKIDGKNLTPADIVKLNSLKSKNPELKVLVSIGGWSWSGGFSDAALSEASRARFAQSCAKFVKDYQLDGIDLDWEYPNQTGAGNIHRPEDVQNFTLMLKVVREELDKMASEEGKGKHYLLSIATGADQAYVDNTELGKLGEYLDFLNIMNYDFYNGLHTVNGHHSNLYPSAQPELDMNSVVNAVDMHTKAGFPVEKINLGIPFYGRIWKGVKANSDKILFNKAETVGMGIDYVNFYQNIDANGYTRYWDDTAKAPYLWNAEEKTFISYEDEQSIALKVDYLKKRGLAGVMFWEYSADHEQQLLNAVLSNLEK</sequence>
<accession>A0A399SPL4</accession>
<dbReference type="InterPro" id="IPR029070">
    <property type="entry name" value="Chitinase_insertion_sf"/>
</dbReference>
<dbReference type="SUPFAM" id="SSF51445">
    <property type="entry name" value="(Trans)glycosidases"/>
    <property type="match status" value="1"/>
</dbReference>
<dbReference type="PANTHER" id="PTHR11177:SF317">
    <property type="entry name" value="CHITINASE 12-RELATED"/>
    <property type="match status" value="1"/>
</dbReference>
<dbReference type="AlphaFoldDB" id="A0A399SPL4"/>
<gene>
    <name evidence="10" type="ORF">D1614_20770</name>
</gene>
<dbReference type="InterPro" id="IPR011583">
    <property type="entry name" value="Chitinase_II/V-like_cat"/>
</dbReference>
<evidence type="ECO:0000313" key="10">
    <source>
        <dbReference type="EMBL" id="RIJ45956.1"/>
    </source>
</evidence>
<dbReference type="CDD" id="cd06548">
    <property type="entry name" value="GH18_chitinase"/>
    <property type="match status" value="1"/>
</dbReference>
<dbReference type="PROSITE" id="PS51910">
    <property type="entry name" value="GH18_2"/>
    <property type="match status" value="1"/>
</dbReference>
<dbReference type="InterPro" id="IPR001579">
    <property type="entry name" value="Glyco_hydro_18_chit_AS"/>
</dbReference>
<dbReference type="RefSeq" id="WP_119439918.1">
    <property type="nucleotide sequence ID" value="NZ_QWGR01000018.1"/>
</dbReference>
<keyword evidence="11" id="KW-1185">Reference proteome</keyword>
<dbReference type="PROSITE" id="PS01095">
    <property type="entry name" value="GH18_1"/>
    <property type="match status" value="1"/>
</dbReference>
<feature type="domain" description="GH18" evidence="9">
    <location>
        <begin position="39"/>
        <end position="392"/>
    </location>
</feature>
<evidence type="ECO:0000313" key="11">
    <source>
        <dbReference type="Proteomes" id="UP000265926"/>
    </source>
</evidence>
<keyword evidence="8" id="KW-0732">Signal</keyword>
<keyword evidence="4" id="KW-0119">Carbohydrate metabolism</keyword>
<dbReference type="EMBL" id="QWGR01000018">
    <property type="protein sequence ID" value="RIJ45956.1"/>
    <property type="molecule type" value="Genomic_DNA"/>
</dbReference>
<keyword evidence="4" id="KW-0624">Polysaccharide degradation</keyword>
<evidence type="ECO:0000256" key="8">
    <source>
        <dbReference type="SAM" id="SignalP"/>
    </source>
</evidence>
<keyword evidence="3 6" id="KW-0378">Hydrolase</keyword>
<dbReference type="Gene3D" id="3.20.20.80">
    <property type="entry name" value="Glycosidases"/>
    <property type="match status" value="1"/>
</dbReference>
<dbReference type="GO" id="GO:0008061">
    <property type="term" value="F:chitin binding"/>
    <property type="evidence" value="ECO:0007669"/>
    <property type="project" value="InterPro"/>
</dbReference>
<dbReference type="InterPro" id="IPR001223">
    <property type="entry name" value="Glyco_hydro18_cat"/>
</dbReference>
<dbReference type="InterPro" id="IPR050314">
    <property type="entry name" value="Glycosyl_Hydrlase_18"/>
</dbReference>
<evidence type="ECO:0000256" key="2">
    <source>
        <dbReference type="ARBA" id="ARBA00012729"/>
    </source>
</evidence>
<dbReference type="InterPro" id="IPR017853">
    <property type="entry name" value="GH"/>
</dbReference>
<feature type="signal peptide" evidence="8">
    <location>
        <begin position="1"/>
        <end position="22"/>
    </location>
</feature>
<organism evidence="10 11">
    <name type="scientific">Maribellus luteus</name>
    <dbReference type="NCBI Taxonomy" id="2305463"/>
    <lineage>
        <taxon>Bacteria</taxon>
        <taxon>Pseudomonadati</taxon>
        <taxon>Bacteroidota</taxon>
        <taxon>Bacteroidia</taxon>
        <taxon>Marinilabiliales</taxon>
        <taxon>Prolixibacteraceae</taxon>
        <taxon>Maribellus</taxon>
    </lineage>
</organism>
<dbReference type="EC" id="3.2.1.14" evidence="2"/>
<dbReference type="Pfam" id="PF00704">
    <property type="entry name" value="Glyco_hydro_18"/>
    <property type="match status" value="1"/>
</dbReference>
<evidence type="ECO:0000256" key="4">
    <source>
        <dbReference type="ARBA" id="ARBA00023024"/>
    </source>
</evidence>
<dbReference type="Gene3D" id="3.10.50.10">
    <property type="match status" value="1"/>
</dbReference>
<reference evidence="10 11" key="1">
    <citation type="submission" date="2018-08" db="EMBL/GenBank/DDBJ databases">
        <title>Pallidiluteibacterium maritimus gen. nov., sp. nov., isolated from coastal sediment.</title>
        <authorList>
            <person name="Zhou L.Y."/>
        </authorList>
    </citation>
    <scope>NUCLEOTIDE SEQUENCE [LARGE SCALE GENOMIC DNA]</scope>
    <source>
        <strain evidence="10 11">XSD2</strain>
    </source>
</reference>
<evidence type="ECO:0000256" key="6">
    <source>
        <dbReference type="RuleBase" id="RU000489"/>
    </source>
</evidence>
<comment type="catalytic activity">
    <reaction evidence="1">
        <text>Random endo-hydrolysis of N-acetyl-beta-D-glucosaminide (1-&gt;4)-beta-linkages in chitin and chitodextrins.</text>
        <dbReference type="EC" id="3.2.1.14"/>
    </reaction>
</comment>
<dbReference type="PROSITE" id="PS51257">
    <property type="entry name" value="PROKAR_LIPOPROTEIN"/>
    <property type="match status" value="1"/>
</dbReference>
<evidence type="ECO:0000256" key="7">
    <source>
        <dbReference type="RuleBase" id="RU004453"/>
    </source>
</evidence>
<protein>
    <recommendedName>
        <fullName evidence="2">chitinase</fullName>
        <ecNumber evidence="2">3.2.1.14</ecNumber>
    </recommendedName>
</protein>
<evidence type="ECO:0000256" key="5">
    <source>
        <dbReference type="ARBA" id="ARBA00023295"/>
    </source>
</evidence>
<comment type="similarity">
    <text evidence="7">Belongs to the glycosyl hydrolase 18 family.</text>
</comment>
<dbReference type="SMART" id="SM00636">
    <property type="entry name" value="Glyco_18"/>
    <property type="match status" value="1"/>
</dbReference>
<dbReference type="GO" id="GO:0008843">
    <property type="term" value="F:endochitinase activity"/>
    <property type="evidence" value="ECO:0007669"/>
    <property type="project" value="UniProtKB-EC"/>
</dbReference>
<evidence type="ECO:0000256" key="3">
    <source>
        <dbReference type="ARBA" id="ARBA00022801"/>
    </source>
</evidence>
<evidence type="ECO:0000259" key="9">
    <source>
        <dbReference type="PROSITE" id="PS51910"/>
    </source>
</evidence>
<dbReference type="GO" id="GO:0006032">
    <property type="term" value="P:chitin catabolic process"/>
    <property type="evidence" value="ECO:0007669"/>
    <property type="project" value="UniProtKB-KW"/>
</dbReference>
<comment type="caution">
    <text evidence="10">The sequence shown here is derived from an EMBL/GenBank/DDBJ whole genome shotgun (WGS) entry which is preliminary data.</text>
</comment>
<dbReference type="PANTHER" id="PTHR11177">
    <property type="entry name" value="CHITINASE"/>
    <property type="match status" value="1"/>
</dbReference>
<dbReference type="OrthoDB" id="9775889at2"/>
<keyword evidence="4" id="KW-0146">Chitin degradation</keyword>
<feature type="chain" id="PRO_5017466427" description="chitinase" evidence="8">
    <location>
        <begin position="23"/>
        <end position="392"/>
    </location>
</feature>
<name>A0A399SPL4_9BACT</name>